<organism evidence="1">
    <name type="scientific">Streptomyces sp. R44</name>
    <dbReference type="NCBI Taxonomy" id="3238633"/>
    <lineage>
        <taxon>Bacteria</taxon>
        <taxon>Bacillati</taxon>
        <taxon>Actinomycetota</taxon>
        <taxon>Actinomycetes</taxon>
        <taxon>Kitasatosporales</taxon>
        <taxon>Streptomycetaceae</taxon>
        <taxon>Streptomyces</taxon>
    </lineage>
</organism>
<evidence type="ECO:0000313" key="1">
    <source>
        <dbReference type="EMBL" id="XDQ70370.1"/>
    </source>
</evidence>
<accession>A0AB39SX74</accession>
<name>A0AB39SX74_9ACTN</name>
<dbReference type="AlphaFoldDB" id="A0AB39SX74"/>
<protein>
    <submittedName>
        <fullName evidence="1">Uncharacterized protein</fullName>
    </submittedName>
</protein>
<sequence length="140" mass="15254">MNDTEFDLPPKAPREVIAERNAVADEVCRALAEAGLPVHRGDVSGGPLREPGADVHVDLLVEGGVYVDWRADTELRTTAADLFAKGIDYADPPPVVRHFENVQKSMQKALLEILDSAGFQVEESDPFTHGSAVYVKGFRP</sequence>
<dbReference type="RefSeq" id="WP_369143110.1">
    <property type="nucleotide sequence ID" value="NZ_CP163444.1"/>
</dbReference>
<dbReference type="EMBL" id="CP163444">
    <property type="protein sequence ID" value="XDQ70370.1"/>
    <property type="molecule type" value="Genomic_DNA"/>
</dbReference>
<gene>
    <name evidence="1" type="ORF">AB5J54_07485</name>
</gene>
<reference evidence="1" key="1">
    <citation type="submission" date="2024-07" db="EMBL/GenBank/DDBJ databases">
        <authorList>
            <person name="Yu S.T."/>
        </authorList>
    </citation>
    <scope>NUCLEOTIDE SEQUENCE</scope>
    <source>
        <strain evidence="1">R44</strain>
    </source>
</reference>
<proteinExistence type="predicted"/>